<reference evidence="3 5" key="2">
    <citation type="submission" date="2018-08" db="EMBL/GenBank/DDBJ databases">
        <title>Recombination of ecologically and evolutionarily significant loci maintains genetic cohesion in the Pseudomonas syringae species complex.</title>
        <authorList>
            <person name="Dillon M."/>
            <person name="Thakur S."/>
            <person name="Almeida R.N.D."/>
            <person name="Weir B.S."/>
            <person name="Guttman D.S."/>
        </authorList>
    </citation>
    <scope>NUCLEOTIDE SEQUENCE [LARGE SCALE GENOMIC DNA]</scope>
    <source>
        <strain evidence="3 5">ICMP 2821</strain>
    </source>
</reference>
<evidence type="ECO:0000313" key="3">
    <source>
        <dbReference type="EMBL" id="RMN39173.1"/>
    </source>
</evidence>
<dbReference type="PATRIC" id="fig|86840.3.peg.5961"/>
<accession>A0A0P9QQI9</accession>
<evidence type="ECO:0000313" key="2">
    <source>
        <dbReference type="EMBL" id="KPW72740.1"/>
    </source>
</evidence>
<feature type="domain" description="Nucleotidyl transferase" evidence="1">
    <location>
        <begin position="9"/>
        <end position="177"/>
    </location>
</feature>
<name>A0A0P9QQI9_PSECA</name>
<dbReference type="InterPro" id="IPR005835">
    <property type="entry name" value="NTP_transferase_dom"/>
</dbReference>
<proteinExistence type="predicted"/>
<evidence type="ECO:0000313" key="5">
    <source>
        <dbReference type="Proteomes" id="UP000281372"/>
    </source>
</evidence>
<dbReference type="InterPro" id="IPR050486">
    <property type="entry name" value="Mannose-1P_guanyltransferase"/>
</dbReference>
<dbReference type="InterPro" id="IPR029044">
    <property type="entry name" value="Nucleotide-diphossugar_trans"/>
</dbReference>
<dbReference type="PANTHER" id="PTHR22572">
    <property type="entry name" value="SUGAR-1-PHOSPHATE GUANYL TRANSFERASE"/>
    <property type="match status" value="1"/>
</dbReference>
<sequence>MLQIIVPMAGAGSRFAVAGYTDPKPLIPVHGVPMIKVVIDNLTPDCPHTFIFICQAEHVARYGLEEKLNDWAPGCKVVELEGVTDGAACTVYAAKHLIDPAHPVMIANSDQYVDVDIDAYLRAMQEADADGLIMTMKANDPKWSFVGFNPQGLIDRVVEKQVISDEATVGIYNFRSASQLLSAIEAMFEKDLRVNGEFYIAPAYNELIEHGATVVHYNVGSEGFGMYGLGIPADLNLFLSLPVSRQATSGEAC</sequence>
<reference evidence="2 4" key="1">
    <citation type="submission" date="2015-09" db="EMBL/GenBank/DDBJ databases">
        <title>Genome announcement of multiple Pseudomonas syringae strains.</title>
        <authorList>
            <person name="Thakur S."/>
            <person name="Wang P.W."/>
            <person name="Gong Y."/>
            <person name="Weir B.S."/>
            <person name="Guttman D.S."/>
        </authorList>
    </citation>
    <scope>NUCLEOTIDE SEQUENCE [LARGE SCALE GENOMIC DNA]</scope>
    <source>
        <strain evidence="2 4">ICMP2823</strain>
    </source>
</reference>
<dbReference type="AlphaFoldDB" id="A0A0P9QQI9"/>
<evidence type="ECO:0000313" key="4">
    <source>
        <dbReference type="Proteomes" id="UP000050564"/>
    </source>
</evidence>
<dbReference type="Pfam" id="PF00483">
    <property type="entry name" value="NTP_transferase"/>
    <property type="match status" value="1"/>
</dbReference>
<comment type="caution">
    <text evidence="2">The sequence shown here is derived from an EMBL/GenBank/DDBJ whole genome shotgun (WGS) entry which is preliminary data.</text>
</comment>
<protein>
    <submittedName>
        <fullName evidence="2">Nucleotidyl transferase</fullName>
    </submittedName>
</protein>
<dbReference type="Proteomes" id="UP000050564">
    <property type="component" value="Unassembled WGS sequence"/>
</dbReference>
<dbReference type="Proteomes" id="UP000281372">
    <property type="component" value="Unassembled WGS sequence"/>
</dbReference>
<dbReference type="Gene3D" id="3.90.550.10">
    <property type="entry name" value="Spore Coat Polysaccharide Biosynthesis Protein SpsA, Chain A"/>
    <property type="match status" value="1"/>
</dbReference>
<dbReference type="EMBL" id="LJPX01000327">
    <property type="protein sequence ID" value="KPW72740.1"/>
    <property type="molecule type" value="Genomic_DNA"/>
</dbReference>
<dbReference type="CDD" id="cd04183">
    <property type="entry name" value="GT2_BcE_like"/>
    <property type="match status" value="1"/>
</dbReference>
<keyword evidence="2" id="KW-0808">Transferase</keyword>
<dbReference type="EMBL" id="RBOW01000138">
    <property type="protein sequence ID" value="RMN39173.1"/>
    <property type="molecule type" value="Genomic_DNA"/>
</dbReference>
<dbReference type="InterPro" id="IPR016873">
    <property type="entry name" value="Caps_polysacc_synth_BcbE_prd"/>
</dbReference>
<organism evidence="2 4">
    <name type="scientific">Pseudomonas cannabina</name>
    <dbReference type="NCBI Taxonomy" id="86840"/>
    <lineage>
        <taxon>Bacteria</taxon>
        <taxon>Pseudomonadati</taxon>
        <taxon>Pseudomonadota</taxon>
        <taxon>Gammaproteobacteria</taxon>
        <taxon>Pseudomonadales</taxon>
        <taxon>Pseudomonadaceae</taxon>
        <taxon>Pseudomonas</taxon>
    </lineage>
</organism>
<dbReference type="SUPFAM" id="SSF53448">
    <property type="entry name" value="Nucleotide-diphospho-sugar transferases"/>
    <property type="match status" value="1"/>
</dbReference>
<evidence type="ECO:0000259" key="1">
    <source>
        <dbReference type="Pfam" id="PF00483"/>
    </source>
</evidence>
<dbReference type="GO" id="GO:0016740">
    <property type="term" value="F:transferase activity"/>
    <property type="evidence" value="ECO:0007669"/>
    <property type="project" value="UniProtKB-KW"/>
</dbReference>
<dbReference type="PIRSF" id="PIRSF028162">
    <property type="entry name" value="BcbE_prd"/>
    <property type="match status" value="1"/>
</dbReference>
<dbReference type="RefSeq" id="WP_055000240.1">
    <property type="nucleotide sequence ID" value="NZ_FNKU01000001.1"/>
</dbReference>
<gene>
    <name evidence="2" type="ORF">ALO81_04130</name>
    <name evidence="3" type="ORF">ALQ64_02237</name>
</gene>